<dbReference type="EMBL" id="QENY01000004">
    <property type="protein sequence ID" value="PVX57514.1"/>
    <property type="molecule type" value="Genomic_DNA"/>
</dbReference>
<feature type="domain" description="RlpA-like protein double-psi beta-barrel" evidence="6">
    <location>
        <begin position="25"/>
        <end position="113"/>
    </location>
</feature>
<dbReference type="SUPFAM" id="SSF50685">
    <property type="entry name" value="Barwin-like endoglucanases"/>
    <property type="match status" value="1"/>
</dbReference>
<keyword evidence="1 3" id="KW-0456">Lyase</keyword>
<reference evidence="7 8" key="1">
    <citation type="submission" date="2018-05" db="EMBL/GenBank/DDBJ databases">
        <title>Genomic Encyclopedia of Type Strains, Phase IV (KMG-IV): sequencing the most valuable type-strain genomes for metagenomic binning, comparative biology and taxonomic classification.</title>
        <authorList>
            <person name="Goeker M."/>
        </authorList>
    </citation>
    <scope>NUCLEOTIDE SEQUENCE [LARGE SCALE GENOMIC DNA]</scope>
    <source>
        <strain evidence="7 8">DSM 100333</strain>
    </source>
</reference>
<dbReference type="RefSeq" id="WP_116616015.1">
    <property type="nucleotide sequence ID" value="NZ_QENY01000004.1"/>
</dbReference>
<accession>A0A2U0UIQ1</accession>
<dbReference type="EC" id="4.2.2.-" evidence="3"/>
<comment type="caution">
    <text evidence="7">The sequence shown here is derived from an EMBL/GenBank/DDBJ whole genome shotgun (WGS) entry which is preliminary data.</text>
</comment>
<feature type="region of interest" description="Disordered" evidence="5">
    <location>
        <begin position="159"/>
        <end position="232"/>
    </location>
</feature>
<dbReference type="OrthoDB" id="9779128at2"/>
<dbReference type="GO" id="GO:0008932">
    <property type="term" value="F:lytic endotransglycosylase activity"/>
    <property type="evidence" value="ECO:0007669"/>
    <property type="project" value="UniProtKB-UniRule"/>
</dbReference>
<organism evidence="7 8">
    <name type="scientific">Hallella colorans</name>
    <dbReference type="NCBI Taxonomy" id="1703337"/>
    <lineage>
        <taxon>Bacteria</taxon>
        <taxon>Pseudomonadati</taxon>
        <taxon>Bacteroidota</taxon>
        <taxon>Bacteroidia</taxon>
        <taxon>Bacteroidales</taxon>
        <taxon>Prevotellaceae</taxon>
        <taxon>Hallella</taxon>
    </lineage>
</organism>
<dbReference type="Gene3D" id="2.40.40.10">
    <property type="entry name" value="RlpA-like domain"/>
    <property type="match status" value="1"/>
</dbReference>
<dbReference type="InterPro" id="IPR036908">
    <property type="entry name" value="RlpA-like_sf"/>
</dbReference>
<dbReference type="InterPro" id="IPR012997">
    <property type="entry name" value="RplA"/>
</dbReference>
<comment type="similarity">
    <text evidence="3 4">Belongs to the RlpA family.</text>
</comment>
<dbReference type="InterPro" id="IPR009009">
    <property type="entry name" value="RlpA-like_DPBB"/>
</dbReference>
<protein>
    <recommendedName>
        <fullName evidence="3">Probable endolytic peptidoglycan transglycosylase RlpA</fullName>
        <ecNumber evidence="3">4.2.2.-</ecNumber>
    </recommendedName>
</protein>
<dbReference type="NCBIfam" id="TIGR00413">
    <property type="entry name" value="rlpA"/>
    <property type="match status" value="1"/>
</dbReference>
<keyword evidence="8" id="KW-1185">Reference proteome</keyword>
<proteinExistence type="inferred from homology"/>
<dbReference type="GO" id="GO:0000270">
    <property type="term" value="P:peptidoglycan metabolic process"/>
    <property type="evidence" value="ECO:0007669"/>
    <property type="project" value="UniProtKB-UniRule"/>
</dbReference>
<evidence type="ECO:0000256" key="1">
    <source>
        <dbReference type="ARBA" id="ARBA00023239"/>
    </source>
</evidence>
<feature type="compositionally biased region" description="Polar residues" evidence="5">
    <location>
        <begin position="159"/>
        <end position="171"/>
    </location>
</feature>
<evidence type="ECO:0000313" key="7">
    <source>
        <dbReference type="EMBL" id="PVX57514.1"/>
    </source>
</evidence>
<dbReference type="PANTHER" id="PTHR34183">
    <property type="entry name" value="ENDOLYTIC PEPTIDOGLYCAN TRANSGLYCOSYLASE RLPA"/>
    <property type="match status" value="1"/>
</dbReference>
<dbReference type="GO" id="GO:0071555">
    <property type="term" value="P:cell wall organization"/>
    <property type="evidence" value="ECO:0007669"/>
    <property type="project" value="UniProtKB-KW"/>
</dbReference>
<evidence type="ECO:0000259" key="6">
    <source>
        <dbReference type="Pfam" id="PF03330"/>
    </source>
</evidence>
<evidence type="ECO:0000313" key="8">
    <source>
        <dbReference type="Proteomes" id="UP000245870"/>
    </source>
</evidence>
<evidence type="ECO:0000256" key="4">
    <source>
        <dbReference type="RuleBase" id="RU003495"/>
    </source>
</evidence>
<name>A0A2U0UIQ1_9BACT</name>
<keyword evidence="2 3" id="KW-0961">Cell wall biogenesis/degradation</keyword>
<sequence>MNYRTTLLFIIIIFTGFTPVAAQTHRGKASYYSKKATGSRTASGERLHHDSLTCAHRSYPFGTMLKVTNLSNNKEVVVRVTDRGPLRHGRIIDLSWGAAQALGMLSQGVAMVRVERLDKIRPPYRMDKSERILPLIDFKMAELIDGTVDYVDAAPDHNYATQTRHTNASNNRVDKNDPTKSSIDKSNKKSHSTISKNNKKKLAQEVVRNNQAHKPAMKKLTKMANEKQKTNK</sequence>
<dbReference type="CDD" id="cd22268">
    <property type="entry name" value="DPBB_RlpA-like"/>
    <property type="match status" value="1"/>
</dbReference>
<dbReference type="PANTHER" id="PTHR34183:SF8">
    <property type="entry name" value="ENDOLYTIC PEPTIDOGLYCAN TRANSGLYCOSYLASE RLPA-RELATED"/>
    <property type="match status" value="1"/>
</dbReference>
<comment type="function">
    <text evidence="3">Lytic transglycosylase with a strong preference for naked glycan strands that lack stem peptides.</text>
</comment>
<evidence type="ECO:0000256" key="2">
    <source>
        <dbReference type="ARBA" id="ARBA00023316"/>
    </source>
</evidence>
<dbReference type="Proteomes" id="UP000245870">
    <property type="component" value="Unassembled WGS sequence"/>
</dbReference>
<dbReference type="AlphaFoldDB" id="A0A2U0UIQ1"/>
<keyword evidence="7" id="KW-0449">Lipoprotein</keyword>
<evidence type="ECO:0000256" key="3">
    <source>
        <dbReference type="HAMAP-Rule" id="MF_02071"/>
    </source>
</evidence>
<evidence type="ECO:0000256" key="5">
    <source>
        <dbReference type="SAM" id="MobiDB-lite"/>
    </source>
</evidence>
<feature type="compositionally biased region" description="Basic and acidic residues" evidence="5">
    <location>
        <begin position="172"/>
        <end position="187"/>
    </location>
</feature>
<gene>
    <name evidence="3" type="primary">rlpA</name>
    <name evidence="7" type="ORF">C7379_104131</name>
</gene>
<dbReference type="InterPro" id="IPR034718">
    <property type="entry name" value="RlpA"/>
</dbReference>
<dbReference type="Pfam" id="PF03330">
    <property type="entry name" value="DPBB_1"/>
    <property type="match status" value="1"/>
</dbReference>
<dbReference type="HAMAP" id="MF_02071">
    <property type="entry name" value="RlpA"/>
    <property type="match status" value="1"/>
</dbReference>